<accession>A0A0E9WGD9</accession>
<sequence>MQQKKGVQQKISASRLENRTQNAQHSLHSAHEKDSAAGVSKQGFVFKRLPCNEITADANDNIVHCPPSTENGNKPLLVAFPPSVE</sequence>
<dbReference type="EMBL" id="GBXM01019236">
    <property type="protein sequence ID" value="JAH89341.1"/>
    <property type="molecule type" value="Transcribed_RNA"/>
</dbReference>
<feature type="region of interest" description="Disordered" evidence="1">
    <location>
        <begin position="1"/>
        <end position="37"/>
    </location>
</feature>
<reference evidence="2" key="1">
    <citation type="submission" date="2014-11" db="EMBL/GenBank/DDBJ databases">
        <authorList>
            <person name="Amaro Gonzalez C."/>
        </authorList>
    </citation>
    <scope>NUCLEOTIDE SEQUENCE</scope>
</reference>
<organism evidence="2">
    <name type="scientific">Anguilla anguilla</name>
    <name type="common">European freshwater eel</name>
    <name type="synonym">Muraena anguilla</name>
    <dbReference type="NCBI Taxonomy" id="7936"/>
    <lineage>
        <taxon>Eukaryota</taxon>
        <taxon>Metazoa</taxon>
        <taxon>Chordata</taxon>
        <taxon>Craniata</taxon>
        <taxon>Vertebrata</taxon>
        <taxon>Euteleostomi</taxon>
        <taxon>Actinopterygii</taxon>
        <taxon>Neopterygii</taxon>
        <taxon>Teleostei</taxon>
        <taxon>Anguilliformes</taxon>
        <taxon>Anguillidae</taxon>
        <taxon>Anguilla</taxon>
    </lineage>
</organism>
<evidence type="ECO:0000313" key="2">
    <source>
        <dbReference type="EMBL" id="JAH89341.1"/>
    </source>
</evidence>
<proteinExistence type="predicted"/>
<reference evidence="2" key="2">
    <citation type="journal article" date="2015" name="Fish Shellfish Immunol.">
        <title>Early steps in the European eel (Anguilla anguilla)-Vibrio vulnificus interaction in the gills: Role of the RtxA13 toxin.</title>
        <authorList>
            <person name="Callol A."/>
            <person name="Pajuelo D."/>
            <person name="Ebbesson L."/>
            <person name="Teles M."/>
            <person name="MacKenzie S."/>
            <person name="Amaro C."/>
        </authorList>
    </citation>
    <scope>NUCLEOTIDE SEQUENCE</scope>
</reference>
<name>A0A0E9WGD9_ANGAN</name>
<protein>
    <submittedName>
        <fullName evidence="2">Uncharacterized protein</fullName>
    </submittedName>
</protein>
<evidence type="ECO:0000256" key="1">
    <source>
        <dbReference type="SAM" id="MobiDB-lite"/>
    </source>
</evidence>
<feature type="compositionally biased region" description="Polar residues" evidence="1">
    <location>
        <begin position="1"/>
        <end position="12"/>
    </location>
</feature>
<dbReference type="AlphaFoldDB" id="A0A0E9WGD9"/>